<evidence type="ECO:0000313" key="7">
    <source>
        <dbReference type="Proteomes" id="UP001378592"/>
    </source>
</evidence>
<dbReference type="PANTHER" id="PTHR24171">
    <property type="entry name" value="ANKYRIN REPEAT DOMAIN-CONTAINING PROTEIN 39-RELATED"/>
    <property type="match status" value="1"/>
</dbReference>
<gene>
    <name evidence="6" type="ORF">R5R35_005017</name>
</gene>
<dbReference type="Gene3D" id="3.40.50.10190">
    <property type="entry name" value="BRCT domain"/>
    <property type="match status" value="2"/>
</dbReference>
<dbReference type="InterPro" id="IPR002110">
    <property type="entry name" value="Ankyrin_rpt"/>
</dbReference>
<dbReference type="SUPFAM" id="SSF52113">
    <property type="entry name" value="BRCT domain"/>
    <property type="match status" value="2"/>
</dbReference>
<dbReference type="SUPFAM" id="SSF57850">
    <property type="entry name" value="RING/U-box"/>
    <property type="match status" value="1"/>
</dbReference>
<dbReference type="PROSITE" id="PS50172">
    <property type="entry name" value="BRCT"/>
    <property type="match status" value="1"/>
</dbReference>
<accession>A0AAN9VSG8</accession>
<evidence type="ECO:0000313" key="6">
    <source>
        <dbReference type="EMBL" id="KAK7865952.1"/>
    </source>
</evidence>
<reference evidence="6 7" key="1">
    <citation type="submission" date="2024-03" db="EMBL/GenBank/DDBJ databases">
        <title>The genome assembly and annotation of the cricket Gryllus longicercus Weissman &amp; Gray.</title>
        <authorList>
            <person name="Szrajer S."/>
            <person name="Gray D."/>
            <person name="Ylla G."/>
        </authorList>
    </citation>
    <scope>NUCLEOTIDE SEQUENCE [LARGE SCALE GENOMIC DNA]</scope>
    <source>
        <strain evidence="6">DAG 2021-001</strain>
        <tissue evidence="6">Whole body minus gut</tissue>
    </source>
</reference>
<name>A0AAN9VSG8_9ORTH</name>
<organism evidence="6 7">
    <name type="scientific">Gryllus longicercus</name>
    <dbReference type="NCBI Taxonomy" id="2509291"/>
    <lineage>
        <taxon>Eukaryota</taxon>
        <taxon>Metazoa</taxon>
        <taxon>Ecdysozoa</taxon>
        <taxon>Arthropoda</taxon>
        <taxon>Hexapoda</taxon>
        <taxon>Insecta</taxon>
        <taxon>Pterygota</taxon>
        <taxon>Neoptera</taxon>
        <taxon>Polyneoptera</taxon>
        <taxon>Orthoptera</taxon>
        <taxon>Ensifera</taxon>
        <taxon>Gryllidea</taxon>
        <taxon>Grylloidea</taxon>
        <taxon>Gryllidae</taxon>
        <taxon>Gryllinae</taxon>
        <taxon>Gryllus</taxon>
    </lineage>
</organism>
<keyword evidence="2 3" id="KW-0040">ANK repeat</keyword>
<comment type="caution">
    <text evidence="6">The sequence shown here is derived from an EMBL/GenBank/DDBJ whole genome shotgun (WGS) entry which is preliminary data.</text>
</comment>
<dbReference type="PROSITE" id="PS50297">
    <property type="entry name" value="ANK_REP_REGION"/>
    <property type="match status" value="3"/>
</dbReference>
<dbReference type="PROSITE" id="PS50088">
    <property type="entry name" value="ANK_REPEAT"/>
    <property type="match status" value="3"/>
</dbReference>
<feature type="repeat" description="ANK" evidence="3">
    <location>
        <begin position="241"/>
        <end position="273"/>
    </location>
</feature>
<dbReference type="SMART" id="SM00292">
    <property type="entry name" value="BRCT"/>
    <property type="match status" value="2"/>
</dbReference>
<dbReference type="Pfam" id="PF00533">
    <property type="entry name" value="BRCT"/>
    <property type="match status" value="1"/>
</dbReference>
<feature type="repeat" description="ANK" evidence="3">
    <location>
        <begin position="274"/>
        <end position="306"/>
    </location>
</feature>
<dbReference type="PANTHER" id="PTHR24171:SF8">
    <property type="entry name" value="BRCA1-ASSOCIATED RING DOMAIN PROTEIN 1"/>
    <property type="match status" value="1"/>
</dbReference>
<dbReference type="GO" id="GO:0085020">
    <property type="term" value="P:protein K6-linked ubiquitination"/>
    <property type="evidence" value="ECO:0007669"/>
    <property type="project" value="TreeGrafter"/>
</dbReference>
<dbReference type="AlphaFoldDB" id="A0AAN9VSG8"/>
<dbReference type="Gene3D" id="1.25.40.20">
    <property type="entry name" value="Ankyrin repeat-containing domain"/>
    <property type="match status" value="1"/>
</dbReference>
<evidence type="ECO:0000256" key="3">
    <source>
        <dbReference type="PROSITE-ProRule" id="PRU00023"/>
    </source>
</evidence>
<evidence type="ECO:0000256" key="2">
    <source>
        <dbReference type="ARBA" id="ARBA00023043"/>
    </source>
</evidence>
<dbReference type="Pfam" id="PF12796">
    <property type="entry name" value="Ank_2"/>
    <property type="match status" value="1"/>
</dbReference>
<keyword evidence="7" id="KW-1185">Reference proteome</keyword>
<sequence>MDIASVFKFEKSNEALSNLEKLLTCKKCNEFCKNPRRHSDCGYLLCSCYSAKTDSCPDCGQRYSQSNTTPAYQVNTIIEAAKTIKHLICQKTVEATENKVSDGETENKMVTFDKRCTEASVEAQGIKDYRVSSDDFKKPENKAIQNKNKEVTVGFPSGSRKGAKSAGKQSKTNLIKEVVSNDSKCIRKCVELTQIPANIKAIMKRNSKGETKLHTACVKGDTKKVEEFLSAGADPCTKDNAGWTPLHEAVSKGFTEIVKLLLGAGALVNVPGYYNNTPLHDAALNNHLEAARLLIEYGANPLLQNIEGYTPQAMAQTKDMEHILKEYNPTKMVQRSIKNLHQWQEIILYGFNLPEKEMKNLKNVSEQFHIKQVSSYKSDVTHIVVPSNKTCTPAVDILHGILRGKWIVDSTWLLSCLHCSALVDPSEQELTGTARFQNSFAPKRSRENMEKMQPSIFNGCHFYFSGVDKITIGEIKFTKAHLSSLILSGDGLVLTREPNPEAIPAHERTIPYHAKGSLSKCSHYIIYQHGRHEPQLKYNMTHVKSLPVTWLLDCIETFTLIEP</sequence>
<evidence type="ECO:0000259" key="5">
    <source>
        <dbReference type="PROSITE" id="PS50172"/>
    </source>
</evidence>
<dbReference type="EMBL" id="JAZDUA010000161">
    <property type="protein sequence ID" value="KAK7865952.1"/>
    <property type="molecule type" value="Genomic_DNA"/>
</dbReference>
<dbReference type="SUPFAM" id="SSF48403">
    <property type="entry name" value="Ankyrin repeat"/>
    <property type="match status" value="1"/>
</dbReference>
<protein>
    <recommendedName>
        <fullName evidence="5">BRCT domain-containing protein</fullName>
    </recommendedName>
</protein>
<dbReference type="CDD" id="cd17720">
    <property type="entry name" value="BRCT_Bard1_rpt2"/>
    <property type="match status" value="1"/>
</dbReference>
<feature type="repeat" description="ANK" evidence="3">
    <location>
        <begin position="208"/>
        <end position="240"/>
    </location>
</feature>
<dbReference type="Proteomes" id="UP001378592">
    <property type="component" value="Unassembled WGS sequence"/>
</dbReference>
<dbReference type="GO" id="GO:0004842">
    <property type="term" value="F:ubiquitin-protein transferase activity"/>
    <property type="evidence" value="ECO:0007669"/>
    <property type="project" value="TreeGrafter"/>
</dbReference>
<proteinExistence type="predicted"/>
<evidence type="ECO:0000256" key="1">
    <source>
        <dbReference type="ARBA" id="ARBA00022737"/>
    </source>
</evidence>
<feature type="domain" description="BRCT" evidence="5">
    <location>
        <begin position="336"/>
        <end position="430"/>
    </location>
</feature>
<feature type="region of interest" description="Disordered" evidence="4">
    <location>
        <begin position="152"/>
        <end position="171"/>
    </location>
</feature>
<dbReference type="SMART" id="SM00248">
    <property type="entry name" value="ANK"/>
    <property type="match status" value="3"/>
</dbReference>
<dbReference type="Gene3D" id="3.30.40.10">
    <property type="entry name" value="Zinc/RING finger domain, C3HC4 (zinc finger)"/>
    <property type="match status" value="1"/>
</dbReference>
<keyword evidence="1" id="KW-0677">Repeat</keyword>
<dbReference type="InterPro" id="IPR001357">
    <property type="entry name" value="BRCT_dom"/>
</dbReference>
<evidence type="ECO:0000256" key="4">
    <source>
        <dbReference type="SAM" id="MobiDB-lite"/>
    </source>
</evidence>
<dbReference type="GO" id="GO:0031436">
    <property type="term" value="C:BRCA1-BARD1 complex"/>
    <property type="evidence" value="ECO:0007669"/>
    <property type="project" value="TreeGrafter"/>
</dbReference>
<dbReference type="InterPro" id="IPR036420">
    <property type="entry name" value="BRCT_dom_sf"/>
</dbReference>
<dbReference type="InterPro" id="IPR036770">
    <property type="entry name" value="Ankyrin_rpt-contain_sf"/>
</dbReference>
<dbReference type="GO" id="GO:0070531">
    <property type="term" value="C:BRCA1-A complex"/>
    <property type="evidence" value="ECO:0007669"/>
    <property type="project" value="TreeGrafter"/>
</dbReference>
<dbReference type="InterPro" id="IPR013083">
    <property type="entry name" value="Znf_RING/FYVE/PHD"/>
</dbReference>